<dbReference type="Pfam" id="PF03480">
    <property type="entry name" value="DctP"/>
    <property type="match status" value="1"/>
</dbReference>
<accession>A0ABY8H9E4</accession>
<keyword evidence="1 2" id="KW-0732">Signal</keyword>
<dbReference type="NCBIfam" id="TIGR00787">
    <property type="entry name" value="dctP"/>
    <property type="match status" value="1"/>
</dbReference>
<dbReference type="InterPro" id="IPR004682">
    <property type="entry name" value="TRAP_DctP"/>
</dbReference>
<sequence>MRETVKGLFFLKTEVSMNHQKMRKRRASAALGLGSLLVLLSGCSATAEETKPEFSLVVAHEVPTDHYYHETYLLFEELVEERSNGRIDVKVVPNALFGTADALTTAVQLDSIQMTATTSGILGQFSPEQNVWDTPYLFDDPDHAHRVLDGEFGQEVLAALEHIDLVGLGYLENGVRHLTTRGIEVDGPDDLNGVKIRVQPNTLQLEAWDATQANPTPMAFGEVYTGLQQRTIDAQENPLALIVSQRFYEVQDRVTLTAHVHSTSTLILSKIFYDRLPEDLQQVVVESAQESVEFNRIRAAESDIESAEIIKEAGVTIAEISDEGREEFREAMQGAALPYLRETVGDETVDHLEAAIEEERQ</sequence>
<evidence type="ECO:0000313" key="3">
    <source>
        <dbReference type="EMBL" id="WFP17232.1"/>
    </source>
</evidence>
<protein>
    <submittedName>
        <fullName evidence="3">TRAP transporter substrate-binding protein</fullName>
    </submittedName>
</protein>
<dbReference type="PANTHER" id="PTHR33376">
    <property type="match status" value="1"/>
</dbReference>
<feature type="signal peptide" evidence="2">
    <location>
        <begin position="1"/>
        <end position="47"/>
    </location>
</feature>
<keyword evidence="4" id="KW-1185">Reference proteome</keyword>
<dbReference type="InterPro" id="IPR018389">
    <property type="entry name" value="DctP_fam"/>
</dbReference>
<dbReference type="EMBL" id="CP121252">
    <property type="protein sequence ID" value="WFP17232.1"/>
    <property type="molecule type" value="Genomic_DNA"/>
</dbReference>
<evidence type="ECO:0000313" key="4">
    <source>
        <dbReference type="Proteomes" id="UP001219037"/>
    </source>
</evidence>
<dbReference type="CDD" id="cd13603">
    <property type="entry name" value="PBP2_TRAP_Siap_TeaA_like"/>
    <property type="match status" value="1"/>
</dbReference>
<dbReference type="PIRSF" id="PIRSF006470">
    <property type="entry name" value="DctB"/>
    <property type="match status" value="1"/>
</dbReference>
<evidence type="ECO:0000256" key="2">
    <source>
        <dbReference type="SAM" id="SignalP"/>
    </source>
</evidence>
<gene>
    <name evidence="3" type="ORF">P8192_03705</name>
</gene>
<name>A0ABY8H9E4_9MICC</name>
<dbReference type="Proteomes" id="UP001219037">
    <property type="component" value="Chromosome"/>
</dbReference>
<feature type="chain" id="PRO_5046959358" evidence="2">
    <location>
        <begin position="48"/>
        <end position="361"/>
    </location>
</feature>
<dbReference type="Gene3D" id="3.40.190.170">
    <property type="entry name" value="Bacterial extracellular solute-binding protein, family 7"/>
    <property type="match status" value="1"/>
</dbReference>
<organism evidence="3 4">
    <name type="scientific">Citricoccus muralis</name>
    <dbReference type="NCBI Taxonomy" id="169134"/>
    <lineage>
        <taxon>Bacteria</taxon>
        <taxon>Bacillati</taxon>
        <taxon>Actinomycetota</taxon>
        <taxon>Actinomycetes</taxon>
        <taxon>Micrococcales</taxon>
        <taxon>Micrococcaceae</taxon>
        <taxon>Citricoccus</taxon>
    </lineage>
</organism>
<dbReference type="PANTHER" id="PTHR33376:SF2">
    <property type="entry name" value="DICARBOXYLATE-BINDING PERIPLASMIC PROTEIN"/>
    <property type="match status" value="1"/>
</dbReference>
<reference evidence="3 4" key="1">
    <citation type="submission" date="2023-04" db="EMBL/GenBank/DDBJ databases">
        <title>Funneling lignin-derived compounds into biodiesel using alkali-halophilic Citricoccus sp. P2.</title>
        <authorList>
            <person name="Luo C.-B."/>
        </authorList>
    </citation>
    <scope>NUCLEOTIDE SEQUENCE [LARGE SCALE GENOMIC DNA]</scope>
    <source>
        <strain evidence="3 4">P2</strain>
    </source>
</reference>
<proteinExistence type="predicted"/>
<dbReference type="InterPro" id="IPR038404">
    <property type="entry name" value="TRAP_DctP_sf"/>
</dbReference>
<evidence type="ECO:0000256" key="1">
    <source>
        <dbReference type="ARBA" id="ARBA00022729"/>
    </source>
</evidence>
<dbReference type="NCBIfam" id="NF037995">
    <property type="entry name" value="TRAP_S1"/>
    <property type="match status" value="1"/>
</dbReference>
<dbReference type="RefSeq" id="WP_278158595.1">
    <property type="nucleotide sequence ID" value="NZ_CP121252.1"/>
</dbReference>